<sequence>VPLSSVVTPEKPIPVFIERCIEYIEATGLSTEGIYRVSGNKSEMESLQRQFDQDHGLDLAEKDFTVNTVAGAMKSFFSELPDPLVPYNMQLELVEAHKINDREQKLHALKEVLKKFPKENYEVFKYVINHLNRVSRQQRANLMTSENLSICFWPTLMRPDFSSMDALTAARSYQGIIDLFIQQCPFFFPPGTPGTPPGSPAQPPPCPPGATVP</sequence>
<dbReference type="Ensembl" id="ENSNPET00000015137.1">
    <property type="protein sequence ID" value="ENSNPEP00000014775.1"/>
    <property type="gene ID" value="ENSNPEG00000011045.1"/>
</dbReference>
<dbReference type="CDD" id="cd04373">
    <property type="entry name" value="RhoGAP_p190"/>
    <property type="match status" value="1"/>
</dbReference>
<feature type="domain" description="Rho-GAP" evidence="2">
    <location>
        <begin position="1"/>
        <end position="188"/>
    </location>
</feature>
<dbReference type="GO" id="GO:0007266">
    <property type="term" value="P:Rho protein signal transduction"/>
    <property type="evidence" value="ECO:0007669"/>
    <property type="project" value="TreeGrafter"/>
</dbReference>
<dbReference type="InterPro" id="IPR051978">
    <property type="entry name" value="Rho-GAP_domain"/>
</dbReference>
<dbReference type="PROSITE" id="PS50238">
    <property type="entry name" value="RHOGAP"/>
    <property type="match status" value="1"/>
</dbReference>
<dbReference type="GO" id="GO:0050770">
    <property type="term" value="P:regulation of axonogenesis"/>
    <property type="evidence" value="ECO:0007669"/>
    <property type="project" value="TreeGrafter"/>
</dbReference>
<organism evidence="3 4">
    <name type="scientific">Nothoprocta perdicaria</name>
    <name type="common">Chilean tinamou</name>
    <name type="synonym">Crypturus perdicarius</name>
    <dbReference type="NCBI Taxonomy" id="30464"/>
    <lineage>
        <taxon>Eukaryota</taxon>
        <taxon>Metazoa</taxon>
        <taxon>Chordata</taxon>
        <taxon>Craniata</taxon>
        <taxon>Vertebrata</taxon>
        <taxon>Euteleostomi</taxon>
        <taxon>Archelosauria</taxon>
        <taxon>Archosauria</taxon>
        <taxon>Dinosauria</taxon>
        <taxon>Saurischia</taxon>
        <taxon>Theropoda</taxon>
        <taxon>Coelurosauria</taxon>
        <taxon>Aves</taxon>
        <taxon>Palaeognathae</taxon>
        <taxon>Tinamiformes</taxon>
        <taxon>Tinamidae</taxon>
        <taxon>Nothoprocta</taxon>
    </lineage>
</organism>
<protein>
    <submittedName>
        <fullName evidence="3">Rho GTPase-activating protein 35-like</fullName>
    </submittedName>
</protein>
<dbReference type="Proteomes" id="UP000694420">
    <property type="component" value="Unplaced"/>
</dbReference>
<feature type="region of interest" description="Disordered" evidence="1">
    <location>
        <begin position="191"/>
        <end position="213"/>
    </location>
</feature>
<dbReference type="InterPro" id="IPR000198">
    <property type="entry name" value="RhoGAP_dom"/>
</dbReference>
<accession>A0A8C7EEQ5</accession>
<dbReference type="GO" id="GO:0008361">
    <property type="term" value="P:regulation of cell size"/>
    <property type="evidence" value="ECO:0007669"/>
    <property type="project" value="TreeGrafter"/>
</dbReference>
<dbReference type="PANTHER" id="PTHR46005:SF1">
    <property type="entry name" value="RHO GTPASE-ACTIVATING PROTEIN 35"/>
    <property type="match status" value="1"/>
</dbReference>
<evidence type="ECO:0000256" key="1">
    <source>
        <dbReference type="SAM" id="MobiDB-lite"/>
    </source>
</evidence>
<name>A0A8C7EEQ5_NOTPE</name>
<dbReference type="SUPFAM" id="SSF48350">
    <property type="entry name" value="GTPase activation domain, GAP"/>
    <property type="match status" value="1"/>
</dbReference>
<evidence type="ECO:0000313" key="4">
    <source>
        <dbReference type="Proteomes" id="UP000694420"/>
    </source>
</evidence>
<dbReference type="GO" id="GO:0005829">
    <property type="term" value="C:cytosol"/>
    <property type="evidence" value="ECO:0007669"/>
    <property type="project" value="TreeGrafter"/>
</dbReference>
<reference evidence="3" key="1">
    <citation type="submission" date="2025-08" db="UniProtKB">
        <authorList>
            <consortium name="Ensembl"/>
        </authorList>
    </citation>
    <scope>IDENTIFICATION</scope>
</reference>
<keyword evidence="4" id="KW-1185">Reference proteome</keyword>
<dbReference type="PANTHER" id="PTHR46005">
    <property type="entry name" value="RHO GTPASE-ACTIVATING PROTEIN 190"/>
    <property type="match status" value="1"/>
</dbReference>
<dbReference type="Pfam" id="PF00620">
    <property type="entry name" value="RhoGAP"/>
    <property type="match status" value="1"/>
</dbReference>
<dbReference type="SMART" id="SM00324">
    <property type="entry name" value="RhoGAP"/>
    <property type="match status" value="1"/>
</dbReference>
<gene>
    <name evidence="3" type="primary">LOC112956384</name>
</gene>
<dbReference type="Gene3D" id="1.10.555.10">
    <property type="entry name" value="Rho GTPase activation protein"/>
    <property type="match status" value="1"/>
</dbReference>
<proteinExistence type="predicted"/>
<dbReference type="AlphaFoldDB" id="A0A8C7EEQ5"/>
<dbReference type="FunFam" id="1.10.555.10:FF:000021">
    <property type="entry name" value="rho GTPase-activating protein 5"/>
    <property type="match status" value="1"/>
</dbReference>
<evidence type="ECO:0000259" key="2">
    <source>
        <dbReference type="PROSITE" id="PS50238"/>
    </source>
</evidence>
<evidence type="ECO:0000313" key="3">
    <source>
        <dbReference type="Ensembl" id="ENSNPEP00000014775.1"/>
    </source>
</evidence>
<dbReference type="InterPro" id="IPR008936">
    <property type="entry name" value="Rho_GTPase_activation_prot"/>
</dbReference>
<dbReference type="GO" id="GO:0005096">
    <property type="term" value="F:GTPase activator activity"/>
    <property type="evidence" value="ECO:0007669"/>
    <property type="project" value="TreeGrafter"/>
</dbReference>
<reference evidence="3" key="2">
    <citation type="submission" date="2025-09" db="UniProtKB">
        <authorList>
            <consortium name="Ensembl"/>
        </authorList>
    </citation>
    <scope>IDENTIFICATION</scope>
</reference>